<dbReference type="EMBL" id="CP034204">
    <property type="protein sequence ID" value="QBZ55097.1"/>
    <property type="molecule type" value="Genomic_DNA"/>
</dbReference>
<accession>A0A4P7MYI5</accession>
<evidence type="ECO:0000313" key="2">
    <source>
        <dbReference type="Proteomes" id="UP000294847"/>
    </source>
</evidence>
<protein>
    <submittedName>
        <fullName evidence="1">Uncharacterized protein</fullName>
    </submittedName>
</protein>
<gene>
    <name evidence="1" type="ORF">PoMZ_10813</name>
</gene>
<reference evidence="1 2" key="1">
    <citation type="journal article" date="2019" name="Mol. Biol. Evol.">
        <title>Blast fungal genomes show frequent chromosomal changes, gene gains and losses, and effector gene turnover.</title>
        <authorList>
            <person name="Gomez Luciano L.B."/>
            <person name="Jason Tsai I."/>
            <person name="Chuma I."/>
            <person name="Tosa Y."/>
            <person name="Chen Y.H."/>
            <person name="Li J.Y."/>
            <person name="Li M.Y."/>
            <person name="Jade Lu M.Y."/>
            <person name="Nakayashiki H."/>
            <person name="Li W.H."/>
        </authorList>
    </citation>
    <scope>NUCLEOTIDE SEQUENCE [LARGE SCALE GENOMIC DNA]</scope>
    <source>
        <strain evidence="1">MZ5-1-6</strain>
    </source>
</reference>
<evidence type="ECO:0000313" key="1">
    <source>
        <dbReference type="EMBL" id="QBZ55097.1"/>
    </source>
</evidence>
<sequence>MSGIQLRRPVAKSGHGRSFSEGSRKVDEPIDGLMQEFKQLKDASTGKTQCKPSEEEEIRALKIRACDLALQLSGEMPQQQLEVLRGVVANLERHVAGQSQHQDESREYDQQVSQLNLEGLTVEDDASSIASDPTIASLVEADRILWIKHKVWDTYMEYEGTAPRYFPDCGPFEVKIPAAYKENLFLDAALEEYVPKFLDLGTEINVKGPEEGPDGPFYKLSVWLTMTPEREDFKMTHAASVIEVWMKLLRYYLRICVAAGETDEVHWYFEDCMEDKVRASAQTFGALREQLIWHARLRAAAVEVANSAPR</sequence>
<organism evidence="1 2">
    <name type="scientific">Pyricularia oryzae</name>
    <name type="common">Rice blast fungus</name>
    <name type="synonym">Magnaporthe oryzae</name>
    <dbReference type="NCBI Taxonomy" id="318829"/>
    <lineage>
        <taxon>Eukaryota</taxon>
        <taxon>Fungi</taxon>
        <taxon>Dikarya</taxon>
        <taxon>Ascomycota</taxon>
        <taxon>Pezizomycotina</taxon>
        <taxon>Sordariomycetes</taxon>
        <taxon>Sordariomycetidae</taxon>
        <taxon>Magnaporthales</taxon>
        <taxon>Pyriculariaceae</taxon>
        <taxon>Pyricularia</taxon>
    </lineage>
</organism>
<name>A0A4P7MYI5_PYROR</name>
<dbReference type="AlphaFoldDB" id="A0A4P7MYI5"/>
<proteinExistence type="predicted"/>
<dbReference type="Proteomes" id="UP000294847">
    <property type="component" value="Chromosome 1"/>
</dbReference>